<dbReference type="SUPFAM" id="SSF57701">
    <property type="entry name" value="Zn2/Cys6 DNA-binding domain"/>
    <property type="match status" value="1"/>
</dbReference>
<dbReference type="Proteomes" id="UP000193642">
    <property type="component" value="Unassembled WGS sequence"/>
</dbReference>
<feature type="domain" description="Zn(2)-C6 fungal-type" evidence="2">
    <location>
        <begin position="11"/>
        <end position="41"/>
    </location>
</feature>
<feature type="region of interest" description="Disordered" evidence="1">
    <location>
        <begin position="48"/>
        <end position="68"/>
    </location>
</feature>
<accession>A0A1Y2CQX5</accession>
<dbReference type="EMBL" id="MCGO01000009">
    <property type="protein sequence ID" value="ORY49431.1"/>
    <property type="molecule type" value="Genomic_DNA"/>
</dbReference>
<dbReference type="AlphaFoldDB" id="A0A1Y2CQX5"/>
<dbReference type="SMART" id="SM00066">
    <property type="entry name" value="GAL4"/>
    <property type="match status" value="1"/>
</dbReference>
<comment type="caution">
    <text evidence="3">The sequence shown here is derived from an EMBL/GenBank/DDBJ whole genome shotgun (WGS) entry which is preliminary data.</text>
</comment>
<evidence type="ECO:0000313" key="3">
    <source>
        <dbReference type="EMBL" id="ORY49431.1"/>
    </source>
</evidence>
<proteinExistence type="predicted"/>
<dbReference type="PROSITE" id="PS50048">
    <property type="entry name" value="ZN2_CY6_FUNGAL_2"/>
    <property type="match status" value="1"/>
</dbReference>
<sequence>MNRPYPSRATSCQECQKRKKGCTREVSGCSGCRSKGIRCIYPRHTQSSELTPESRTAQNVPNTSNWNDDGLLQWDPSADAVGPIAVACPITPAFALTQAMTMLEAPILDKDDLDMALEDPDLMPTFEDFECVLTFMTTNPRAGTLMVLMNVNQFLLTFFTQPASLRLVIGAIAACYTRSAISDDTVLWFFKRARKAVILAADDLRWQLQKRTIGYLFSHGS</sequence>
<dbReference type="GO" id="GO:0000981">
    <property type="term" value="F:DNA-binding transcription factor activity, RNA polymerase II-specific"/>
    <property type="evidence" value="ECO:0007669"/>
    <property type="project" value="InterPro"/>
</dbReference>
<dbReference type="Gene3D" id="4.10.240.10">
    <property type="entry name" value="Zn(2)-C6 fungal-type DNA-binding domain"/>
    <property type="match status" value="1"/>
</dbReference>
<keyword evidence="4" id="KW-1185">Reference proteome</keyword>
<name>A0A1Y2CQX5_9FUNG</name>
<organism evidence="3 4">
    <name type="scientific">Rhizoclosmatium globosum</name>
    <dbReference type="NCBI Taxonomy" id="329046"/>
    <lineage>
        <taxon>Eukaryota</taxon>
        <taxon>Fungi</taxon>
        <taxon>Fungi incertae sedis</taxon>
        <taxon>Chytridiomycota</taxon>
        <taxon>Chytridiomycota incertae sedis</taxon>
        <taxon>Chytridiomycetes</taxon>
        <taxon>Chytridiales</taxon>
        <taxon>Chytriomycetaceae</taxon>
        <taxon>Rhizoclosmatium</taxon>
    </lineage>
</organism>
<gene>
    <name evidence="3" type="ORF">BCR33DRAFT_582776</name>
</gene>
<protein>
    <recommendedName>
        <fullName evidence="2">Zn(2)-C6 fungal-type domain-containing protein</fullName>
    </recommendedName>
</protein>
<evidence type="ECO:0000259" key="2">
    <source>
        <dbReference type="PROSITE" id="PS50048"/>
    </source>
</evidence>
<evidence type="ECO:0000313" key="4">
    <source>
        <dbReference type="Proteomes" id="UP000193642"/>
    </source>
</evidence>
<dbReference type="CDD" id="cd00067">
    <property type="entry name" value="GAL4"/>
    <property type="match status" value="1"/>
</dbReference>
<evidence type="ECO:0000256" key="1">
    <source>
        <dbReference type="SAM" id="MobiDB-lite"/>
    </source>
</evidence>
<dbReference type="GO" id="GO:0008270">
    <property type="term" value="F:zinc ion binding"/>
    <property type="evidence" value="ECO:0007669"/>
    <property type="project" value="InterPro"/>
</dbReference>
<dbReference type="OrthoDB" id="3498215at2759"/>
<dbReference type="InterPro" id="IPR001138">
    <property type="entry name" value="Zn2Cys6_DnaBD"/>
</dbReference>
<reference evidence="3 4" key="1">
    <citation type="submission" date="2016-07" db="EMBL/GenBank/DDBJ databases">
        <title>Pervasive Adenine N6-methylation of Active Genes in Fungi.</title>
        <authorList>
            <consortium name="DOE Joint Genome Institute"/>
            <person name="Mondo S.J."/>
            <person name="Dannebaum R.O."/>
            <person name="Kuo R.C."/>
            <person name="Labutti K."/>
            <person name="Haridas S."/>
            <person name="Kuo A."/>
            <person name="Salamov A."/>
            <person name="Ahrendt S.R."/>
            <person name="Lipzen A."/>
            <person name="Sullivan W."/>
            <person name="Andreopoulos W.B."/>
            <person name="Clum A."/>
            <person name="Lindquist E."/>
            <person name="Daum C."/>
            <person name="Ramamoorthy G.K."/>
            <person name="Gryganskyi A."/>
            <person name="Culley D."/>
            <person name="Magnuson J.K."/>
            <person name="James T.Y."/>
            <person name="O'Malley M.A."/>
            <person name="Stajich J.E."/>
            <person name="Spatafora J.W."/>
            <person name="Visel A."/>
            <person name="Grigoriev I.V."/>
        </authorList>
    </citation>
    <scope>NUCLEOTIDE SEQUENCE [LARGE SCALE GENOMIC DNA]</scope>
    <source>
        <strain evidence="3 4">JEL800</strain>
    </source>
</reference>
<feature type="compositionally biased region" description="Polar residues" evidence="1">
    <location>
        <begin position="48"/>
        <end position="67"/>
    </location>
</feature>
<dbReference type="InterPro" id="IPR036864">
    <property type="entry name" value="Zn2-C6_fun-type_DNA-bd_sf"/>
</dbReference>